<organism evidence="2 3">
    <name type="scientific">Actinomyces respiraculi</name>
    <dbReference type="NCBI Taxonomy" id="2744574"/>
    <lineage>
        <taxon>Bacteria</taxon>
        <taxon>Bacillati</taxon>
        <taxon>Actinomycetota</taxon>
        <taxon>Actinomycetes</taxon>
        <taxon>Actinomycetales</taxon>
        <taxon>Actinomycetaceae</taxon>
        <taxon>Actinomyces</taxon>
    </lineage>
</organism>
<dbReference type="Proteomes" id="UP000594637">
    <property type="component" value="Chromosome"/>
</dbReference>
<dbReference type="AlphaFoldDB" id="A0A7T0LJ04"/>
<feature type="region of interest" description="Disordered" evidence="1">
    <location>
        <begin position="34"/>
        <end position="54"/>
    </location>
</feature>
<proteinExistence type="predicted"/>
<dbReference type="EMBL" id="CP063989">
    <property type="protein sequence ID" value="QPL04597.1"/>
    <property type="molecule type" value="Genomic_DNA"/>
</dbReference>
<keyword evidence="3" id="KW-1185">Reference proteome</keyword>
<accession>A0A7T0LJ04</accession>
<gene>
    <name evidence="2" type="ORF">ID810_07270</name>
</gene>
<evidence type="ECO:0000256" key="1">
    <source>
        <dbReference type="SAM" id="MobiDB-lite"/>
    </source>
</evidence>
<evidence type="ECO:0000313" key="3">
    <source>
        <dbReference type="Proteomes" id="UP000594637"/>
    </source>
</evidence>
<sequence>MLPFGGASDAPTLGDAVNMIDNKAIDSFEDPRLAAPTVPEPHVLDPGRTDDEADHSHSVRQALRWLLSAGESVLALVETDQSAHDLVVTTSRWGHVTLRDLLTAQSDARDPLGDALTPLEDLRHVVGPGPKDAKRCVEIVTRERVVTVDLTGIEEGTAHASAVDRTLCLLRTAMNLPDDEREHDPLLSRSQPACAVLLPTGA</sequence>
<protein>
    <submittedName>
        <fullName evidence="2">Uncharacterized protein</fullName>
    </submittedName>
</protein>
<feature type="compositionally biased region" description="Basic and acidic residues" evidence="1">
    <location>
        <begin position="42"/>
        <end position="54"/>
    </location>
</feature>
<evidence type="ECO:0000313" key="2">
    <source>
        <dbReference type="EMBL" id="QPL04597.1"/>
    </source>
</evidence>
<name>A0A7T0LJ04_9ACTO</name>
<dbReference type="RefSeq" id="WP_166854813.1">
    <property type="nucleotide sequence ID" value="NZ_CP063989.1"/>
</dbReference>
<reference evidence="2 3" key="1">
    <citation type="submission" date="2020-11" db="EMBL/GenBank/DDBJ databases">
        <title>Actinomyces sp. ZJ750.</title>
        <authorList>
            <person name="Zhou J."/>
        </authorList>
    </citation>
    <scope>NUCLEOTIDE SEQUENCE [LARGE SCALE GENOMIC DNA]</scope>
    <source>
        <strain evidence="2 3">ZJ750</strain>
    </source>
</reference>
<dbReference type="KEGG" id="arep:ID810_07270"/>